<keyword evidence="3" id="KW-1185">Reference proteome</keyword>
<organism evidence="2 3">
    <name type="scientific">Flavobacterium arundinis</name>
    <dbReference type="NCBI Taxonomy" id="3139143"/>
    <lineage>
        <taxon>Bacteria</taxon>
        <taxon>Pseudomonadati</taxon>
        <taxon>Bacteroidota</taxon>
        <taxon>Flavobacteriia</taxon>
        <taxon>Flavobacteriales</taxon>
        <taxon>Flavobacteriaceae</taxon>
        <taxon>Flavobacterium</taxon>
    </lineage>
</organism>
<feature type="signal peptide" evidence="1">
    <location>
        <begin position="1"/>
        <end position="23"/>
    </location>
</feature>
<accession>A0ABU9HZ80</accession>
<gene>
    <name evidence="2" type="ORF">AAEO56_13450</name>
</gene>
<proteinExistence type="predicted"/>
<evidence type="ECO:0000313" key="3">
    <source>
        <dbReference type="Proteomes" id="UP001464555"/>
    </source>
</evidence>
<evidence type="ECO:0000256" key="1">
    <source>
        <dbReference type="SAM" id="SignalP"/>
    </source>
</evidence>
<dbReference type="RefSeq" id="WP_341697587.1">
    <property type="nucleotide sequence ID" value="NZ_JBBYHR010000007.1"/>
</dbReference>
<comment type="caution">
    <text evidence="2">The sequence shown here is derived from an EMBL/GenBank/DDBJ whole genome shotgun (WGS) entry which is preliminary data.</text>
</comment>
<dbReference type="EMBL" id="JBBYHR010000007">
    <property type="protein sequence ID" value="MEL1245276.1"/>
    <property type="molecule type" value="Genomic_DNA"/>
</dbReference>
<dbReference type="Proteomes" id="UP001464555">
    <property type="component" value="Unassembled WGS sequence"/>
</dbReference>
<reference evidence="2 3" key="1">
    <citation type="submission" date="2024-04" db="EMBL/GenBank/DDBJ databases">
        <title>Flavobacterium sp. DGU11 16S ribosomal RNA gene Genome sequencing and assembly.</title>
        <authorList>
            <person name="Park S."/>
        </authorList>
    </citation>
    <scope>NUCLEOTIDE SEQUENCE [LARGE SCALE GENOMIC DNA]</scope>
    <source>
        <strain evidence="2 3">DGU11</strain>
    </source>
</reference>
<evidence type="ECO:0008006" key="4">
    <source>
        <dbReference type="Google" id="ProtNLM"/>
    </source>
</evidence>
<name>A0ABU9HZ80_9FLAO</name>
<evidence type="ECO:0000313" key="2">
    <source>
        <dbReference type="EMBL" id="MEL1245276.1"/>
    </source>
</evidence>
<feature type="chain" id="PRO_5045963258" description="DUF4890 domain-containing protein" evidence="1">
    <location>
        <begin position="24"/>
        <end position="128"/>
    </location>
</feature>
<keyword evidence="1" id="KW-0732">Signal</keyword>
<protein>
    <recommendedName>
        <fullName evidence="4">DUF4890 domain-containing protein</fullName>
    </recommendedName>
</protein>
<sequence>MKKLMQGAGLIVALFFFTVSMSAQDRKAEARDPEKIAKLLTDNMKKKFSLTDDQYKKAYDANFEFISASQGLRASEEGRAEKVGKLRDLDSARDEKMKTILTDEQFKEFLVMKTENREKMRERRKSRE</sequence>